<comment type="caution">
    <text evidence="4">The sequence shown here is derived from an EMBL/GenBank/DDBJ whole genome shotgun (WGS) entry which is preliminary data.</text>
</comment>
<evidence type="ECO:0000313" key="4">
    <source>
        <dbReference type="EMBL" id="TFB25096.1"/>
    </source>
</evidence>
<feature type="short sequence motif" description="HXTX 2" evidence="2">
    <location>
        <begin position="128"/>
        <end position="131"/>
    </location>
</feature>
<proteinExistence type="inferred from homology"/>
<dbReference type="GO" id="GO:0008664">
    <property type="term" value="F:RNA 2',3'-cyclic 3'-phosphodiesterase activity"/>
    <property type="evidence" value="ECO:0007669"/>
    <property type="project" value="UniProtKB-EC"/>
</dbReference>
<dbReference type="Pfam" id="PF02834">
    <property type="entry name" value="LigT_PEase"/>
    <property type="match status" value="2"/>
</dbReference>
<dbReference type="HAMAP" id="MF_01940">
    <property type="entry name" value="RNA_CPDase"/>
    <property type="match status" value="1"/>
</dbReference>
<keyword evidence="5" id="KW-1185">Reference proteome</keyword>
<evidence type="ECO:0000256" key="1">
    <source>
        <dbReference type="ARBA" id="ARBA00022801"/>
    </source>
</evidence>
<dbReference type="AlphaFoldDB" id="A0A4Y8IV41"/>
<dbReference type="EC" id="3.1.4.58" evidence="2"/>
<comment type="catalytic activity">
    <reaction evidence="2">
        <text>a 3'-end 2',3'-cyclophospho-ribonucleotide-RNA + H2O = a 3'-end 2'-phospho-ribonucleotide-RNA + H(+)</text>
        <dbReference type="Rhea" id="RHEA:11828"/>
        <dbReference type="Rhea" id="RHEA-COMP:10464"/>
        <dbReference type="Rhea" id="RHEA-COMP:17353"/>
        <dbReference type="ChEBI" id="CHEBI:15377"/>
        <dbReference type="ChEBI" id="CHEBI:15378"/>
        <dbReference type="ChEBI" id="CHEBI:83064"/>
        <dbReference type="ChEBI" id="CHEBI:173113"/>
        <dbReference type="EC" id="3.1.4.58"/>
    </reaction>
</comment>
<evidence type="ECO:0000313" key="5">
    <source>
        <dbReference type="Proteomes" id="UP000297975"/>
    </source>
</evidence>
<keyword evidence="1 2" id="KW-0378">Hydrolase</keyword>
<dbReference type="NCBIfam" id="TIGR02258">
    <property type="entry name" value="2_5_ligase"/>
    <property type="match status" value="1"/>
</dbReference>
<feature type="domain" description="Phosphoesterase HXTX" evidence="3">
    <location>
        <begin position="99"/>
        <end position="168"/>
    </location>
</feature>
<evidence type="ECO:0000256" key="2">
    <source>
        <dbReference type="HAMAP-Rule" id="MF_01940"/>
    </source>
</evidence>
<reference evidence="4 5" key="1">
    <citation type="submission" date="2019-03" db="EMBL/GenBank/DDBJ databases">
        <authorList>
            <person name="He R.-H."/>
        </authorList>
    </citation>
    <scope>NUCLEOTIDE SEQUENCE [LARGE SCALE GENOMIC DNA]</scope>
    <source>
        <strain evidence="5">SH 714</strain>
    </source>
</reference>
<comment type="function">
    <text evidence="2">Hydrolyzes RNA 2',3'-cyclic phosphodiester to an RNA 2'-phosphomonoester.</text>
</comment>
<dbReference type="Gene3D" id="3.90.1140.10">
    <property type="entry name" value="Cyclic phosphodiesterase"/>
    <property type="match status" value="1"/>
</dbReference>
<organism evidence="4 5">
    <name type="scientific">Filobacillus milosensis</name>
    <dbReference type="NCBI Taxonomy" id="94137"/>
    <lineage>
        <taxon>Bacteria</taxon>
        <taxon>Bacillati</taxon>
        <taxon>Bacillota</taxon>
        <taxon>Bacilli</taxon>
        <taxon>Bacillales</taxon>
        <taxon>Bacillaceae</taxon>
        <taxon>Filobacillus</taxon>
    </lineage>
</organism>
<protein>
    <recommendedName>
        <fullName evidence="2">RNA 2',3'-cyclic phosphodiesterase</fullName>
        <shortName evidence="2">RNA 2',3'-CPDase</shortName>
        <ecNumber evidence="2">3.1.4.58</ecNumber>
    </recommendedName>
</protein>
<dbReference type="InterPro" id="IPR004175">
    <property type="entry name" value="RNA_CPDase"/>
</dbReference>
<accession>A0A4Y8IV41</accession>
<dbReference type="EMBL" id="SOPW01000001">
    <property type="protein sequence ID" value="TFB25096.1"/>
    <property type="molecule type" value="Genomic_DNA"/>
</dbReference>
<dbReference type="PANTHER" id="PTHR35561">
    <property type="entry name" value="RNA 2',3'-CYCLIC PHOSPHODIESTERASE"/>
    <property type="match status" value="1"/>
</dbReference>
<feature type="active site" description="Proton donor" evidence="2">
    <location>
        <position position="44"/>
    </location>
</feature>
<feature type="short sequence motif" description="HXTX 1" evidence="2">
    <location>
        <begin position="44"/>
        <end position="47"/>
    </location>
</feature>
<dbReference type="InterPro" id="IPR009097">
    <property type="entry name" value="Cyclic_Pdiesterase"/>
</dbReference>
<dbReference type="Proteomes" id="UP000297975">
    <property type="component" value="Unassembled WGS sequence"/>
</dbReference>
<dbReference type="GO" id="GO:0004113">
    <property type="term" value="F:2',3'-cyclic-nucleotide 3'-phosphodiesterase activity"/>
    <property type="evidence" value="ECO:0007669"/>
    <property type="project" value="InterPro"/>
</dbReference>
<dbReference type="InterPro" id="IPR014051">
    <property type="entry name" value="Phosphoesterase_HXTX"/>
</dbReference>
<evidence type="ECO:0000259" key="3">
    <source>
        <dbReference type="Pfam" id="PF02834"/>
    </source>
</evidence>
<gene>
    <name evidence="4" type="primary">thpR</name>
    <name evidence="4" type="ORF">E3U55_01505</name>
</gene>
<feature type="active site" description="Proton acceptor" evidence="2">
    <location>
        <position position="128"/>
    </location>
</feature>
<dbReference type="RefSeq" id="WP_134338555.1">
    <property type="nucleotide sequence ID" value="NZ_SOPW01000001.1"/>
</dbReference>
<name>A0A4Y8IV41_9BACI</name>
<dbReference type="PANTHER" id="PTHR35561:SF1">
    <property type="entry name" value="RNA 2',3'-CYCLIC PHOSPHODIESTERASE"/>
    <property type="match status" value="1"/>
</dbReference>
<comment type="similarity">
    <text evidence="2">Belongs to the 2H phosphoesterase superfamily. ThpR family.</text>
</comment>
<dbReference type="OrthoDB" id="9789350at2"/>
<dbReference type="SUPFAM" id="SSF55144">
    <property type="entry name" value="LigT-like"/>
    <property type="match status" value="1"/>
</dbReference>
<feature type="domain" description="Phosphoesterase HXTX" evidence="3">
    <location>
        <begin position="12"/>
        <end position="93"/>
    </location>
</feature>
<sequence length="186" mass="22410">MPDDVHYFIGFPVPQERREILSEWQKILEHYVDYRKWVHMDDFHITIRFLGALSKSQLRELKRKLVTVECAAFDISVEGINFFGKEDQPRVMYAEINRSEQILSIKAQVDDLLNQLKFDEESRPYRPHITLAKKWDKGKLHMSKDALENKIDDEKYFKFHIDRFNIYRVNPDRKQKYEVIASFNLK</sequence>